<dbReference type="InterPro" id="IPR002861">
    <property type="entry name" value="Reeler_dom"/>
</dbReference>
<evidence type="ECO:0000256" key="7">
    <source>
        <dbReference type="ARBA" id="ARBA00022737"/>
    </source>
</evidence>
<feature type="chain" id="PRO_5036210319" description="Spondin-1" evidence="13">
    <location>
        <begin position="24"/>
        <end position="1147"/>
    </location>
</feature>
<evidence type="ECO:0000256" key="13">
    <source>
        <dbReference type="SAM" id="SignalP"/>
    </source>
</evidence>
<feature type="domain" description="BPTI/Kunitz inhibitor" evidence="14">
    <location>
        <begin position="715"/>
        <end position="765"/>
    </location>
</feature>
<dbReference type="EMBL" id="CAJPEX010003299">
    <property type="protein sequence ID" value="CAG0922085.1"/>
    <property type="molecule type" value="Genomic_DNA"/>
</dbReference>
<dbReference type="NCBIfam" id="NF038123">
    <property type="entry name" value="NF038123_dom"/>
    <property type="match status" value="1"/>
</dbReference>
<feature type="signal peptide" evidence="13">
    <location>
        <begin position="1"/>
        <end position="23"/>
    </location>
</feature>
<dbReference type="PROSITE" id="PS00280">
    <property type="entry name" value="BPTI_KUNITZ_1"/>
    <property type="match status" value="1"/>
</dbReference>
<feature type="domain" description="Spondin" evidence="16">
    <location>
        <begin position="167"/>
        <end position="357"/>
    </location>
</feature>
<keyword evidence="5" id="KW-0479">Metal-binding</keyword>
<dbReference type="PROSITE" id="PS50279">
    <property type="entry name" value="BPTI_KUNITZ_2"/>
    <property type="match status" value="1"/>
</dbReference>
<evidence type="ECO:0000256" key="5">
    <source>
        <dbReference type="ARBA" id="ARBA00022723"/>
    </source>
</evidence>
<keyword evidence="8" id="KW-0130">Cell adhesion</keyword>
<keyword evidence="3" id="KW-0964">Secreted</keyword>
<evidence type="ECO:0000256" key="1">
    <source>
        <dbReference type="ARBA" id="ARBA00004498"/>
    </source>
</evidence>
<evidence type="ECO:0000256" key="11">
    <source>
        <dbReference type="ARBA" id="ARBA00030964"/>
    </source>
</evidence>
<feature type="region of interest" description="Disordered" evidence="12">
    <location>
        <begin position="542"/>
        <end position="576"/>
    </location>
</feature>
<dbReference type="Gene3D" id="2.20.100.10">
    <property type="entry name" value="Thrombospondin type-1 (TSP1) repeat"/>
    <property type="match status" value="5"/>
</dbReference>
<dbReference type="SUPFAM" id="SSF82895">
    <property type="entry name" value="TSP-1 type 1 repeat"/>
    <property type="match status" value="5"/>
</dbReference>
<dbReference type="SMART" id="SM00209">
    <property type="entry name" value="TSP1"/>
    <property type="match status" value="5"/>
</dbReference>
<evidence type="ECO:0000256" key="10">
    <source>
        <dbReference type="ARBA" id="ARBA00023180"/>
    </source>
</evidence>
<evidence type="ECO:0000259" key="16">
    <source>
        <dbReference type="PROSITE" id="PS51020"/>
    </source>
</evidence>
<keyword evidence="9" id="KW-1015">Disulfide bond</keyword>
<dbReference type="OrthoDB" id="347314at2759"/>
<accession>A0A7R9BWI1</accession>
<dbReference type="Pfam" id="PF00090">
    <property type="entry name" value="TSP_1"/>
    <property type="match status" value="4"/>
</dbReference>
<feature type="compositionally biased region" description="Acidic residues" evidence="12">
    <location>
        <begin position="559"/>
        <end position="568"/>
    </location>
</feature>
<dbReference type="InterPro" id="IPR036880">
    <property type="entry name" value="Kunitz_BPTI_sf"/>
</dbReference>
<dbReference type="PRINTS" id="PR00759">
    <property type="entry name" value="BASICPTASE"/>
</dbReference>
<dbReference type="GO" id="GO:0046872">
    <property type="term" value="F:metal ion binding"/>
    <property type="evidence" value="ECO:0007669"/>
    <property type="project" value="UniProtKB-KW"/>
</dbReference>
<dbReference type="InterPro" id="IPR000884">
    <property type="entry name" value="TSP1_rpt"/>
</dbReference>
<dbReference type="InterPro" id="IPR038678">
    <property type="entry name" value="Spondin_N_sf"/>
</dbReference>
<keyword evidence="10" id="KW-0325">Glycoprotein</keyword>
<dbReference type="Gene3D" id="2.60.40.2130">
    <property type="entry name" value="F-spondin domain"/>
    <property type="match status" value="1"/>
</dbReference>
<dbReference type="Pfam" id="PF06468">
    <property type="entry name" value="Spond_N"/>
    <property type="match status" value="1"/>
</dbReference>
<feature type="compositionally biased region" description="Basic residues" evidence="12">
    <location>
        <begin position="406"/>
        <end position="415"/>
    </location>
</feature>
<organism evidence="17">
    <name type="scientific">Notodromas monacha</name>
    <dbReference type="NCBI Taxonomy" id="399045"/>
    <lineage>
        <taxon>Eukaryota</taxon>
        <taxon>Metazoa</taxon>
        <taxon>Ecdysozoa</taxon>
        <taxon>Arthropoda</taxon>
        <taxon>Crustacea</taxon>
        <taxon>Oligostraca</taxon>
        <taxon>Ostracoda</taxon>
        <taxon>Podocopa</taxon>
        <taxon>Podocopida</taxon>
        <taxon>Cypridocopina</taxon>
        <taxon>Cypridoidea</taxon>
        <taxon>Cyprididae</taxon>
        <taxon>Notodromas</taxon>
    </lineage>
</organism>
<dbReference type="Gene3D" id="2.60.40.4060">
    <property type="entry name" value="Reeler domain"/>
    <property type="match status" value="1"/>
</dbReference>
<dbReference type="PROSITE" id="PS51020">
    <property type="entry name" value="SPONDIN"/>
    <property type="match status" value="1"/>
</dbReference>
<protein>
    <recommendedName>
        <fullName evidence="2">Spondin-1</fullName>
    </recommendedName>
    <alternativeName>
        <fullName evidence="11">F-spondin</fullName>
    </alternativeName>
</protein>
<evidence type="ECO:0000259" key="14">
    <source>
        <dbReference type="PROSITE" id="PS50279"/>
    </source>
</evidence>
<proteinExistence type="predicted"/>
<dbReference type="Pfam" id="PF00014">
    <property type="entry name" value="Kunitz_BPTI"/>
    <property type="match status" value="1"/>
</dbReference>
<dbReference type="InterPro" id="IPR020901">
    <property type="entry name" value="Prtase_inh_Kunz-CS"/>
</dbReference>
<dbReference type="Gene3D" id="4.10.410.10">
    <property type="entry name" value="Pancreatic trypsin inhibitor Kunitz domain"/>
    <property type="match status" value="1"/>
</dbReference>
<reference evidence="17" key="1">
    <citation type="submission" date="2020-11" db="EMBL/GenBank/DDBJ databases">
        <authorList>
            <person name="Tran Van P."/>
        </authorList>
    </citation>
    <scope>NUCLEOTIDE SEQUENCE</scope>
</reference>
<dbReference type="SMART" id="SM00131">
    <property type="entry name" value="KU"/>
    <property type="match status" value="1"/>
</dbReference>
<dbReference type="PROSITE" id="PS50092">
    <property type="entry name" value="TSP1"/>
    <property type="match status" value="5"/>
</dbReference>
<keyword evidence="18" id="KW-1185">Reference proteome</keyword>
<feature type="region of interest" description="Disordered" evidence="12">
    <location>
        <begin position="382"/>
        <end position="422"/>
    </location>
</feature>
<dbReference type="AlphaFoldDB" id="A0A7R9BWI1"/>
<dbReference type="InterPro" id="IPR002223">
    <property type="entry name" value="Kunitz_BPTI"/>
</dbReference>
<dbReference type="InterPro" id="IPR042307">
    <property type="entry name" value="Reeler_sf"/>
</dbReference>
<dbReference type="PANTHER" id="PTHR11311:SF16">
    <property type="entry name" value="SPONDIN-1"/>
    <property type="match status" value="1"/>
</dbReference>
<comment type="subcellular location">
    <subcellularLocation>
        <location evidence="1">Secreted</location>
        <location evidence="1">Extracellular space</location>
        <location evidence="1">Extracellular matrix</location>
    </subcellularLocation>
</comment>
<evidence type="ECO:0000313" key="18">
    <source>
        <dbReference type="Proteomes" id="UP000678499"/>
    </source>
</evidence>
<gene>
    <name evidence="17" type="ORF">NMOB1V02_LOCUS9567</name>
</gene>
<dbReference type="CDD" id="cd08544">
    <property type="entry name" value="Reeler"/>
    <property type="match status" value="1"/>
</dbReference>
<dbReference type="GO" id="GO:0007155">
    <property type="term" value="P:cell adhesion"/>
    <property type="evidence" value="ECO:0007669"/>
    <property type="project" value="UniProtKB-KW"/>
</dbReference>
<dbReference type="GO" id="GO:0031012">
    <property type="term" value="C:extracellular matrix"/>
    <property type="evidence" value="ECO:0007669"/>
    <property type="project" value="TreeGrafter"/>
</dbReference>
<evidence type="ECO:0000313" key="17">
    <source>
        <dbReference type="EMBL" id="CAD7281933.1"/>
    </source>
</evidence>
<evidence type="ECO:0000256" key="6">
    <source>
        <dbReference type="ARBA" id="ARBA00022729"/>
    </source>
</evidence>
<evidence type="ECO:0000256" key="9">
    <source>
        <dbReference type="ARBA" id="ARBA00023157"/>
    </source>
</evidence>
<keyword evidence="6 13" id="KW-0732">Signal</keyword>
<evidence type="ECO:0000256" key="2">
    <source>
        <dbReference type="ARBA" id="ARBA00019594"/>
    </source>
</evidence>
<dbReference type="InterPro" id="IPR044004">
    <property type="entry name" value="TSP1_spondin_dom"/>
</dbReference>
<dbReference type="EMBL" id="OA885336">
    <property type="protein sequence ID" value="CAD7281933.1"/>
    <property type="molecule type" value="Genomic_DNA"/>
</dbReference>
<dbReference type="SUPFAM" id="SSF57362">
    <property type="entry name" value="BPTI-like"/>
    <property type="match status" value="1"/>
</dbReference>
<evidence type="ECO:0000256" key="12">
    <source>
        <dbReference type="SAM" id="MobiDB-lite"/>
    </source>
</evidence>
<sequence length="1147" mass="126991">MSRVRFWGILLAFLAINENFCDAINYMQWNCDKTPDTITNSMKTPGDNGFKIYVTGNPSAYSPGKAYTVNIEGQRYQYGSQKFLGFMLVAQPEGYHAGGIVDVGRFELTGDAMTTYSRKCQNAVTHTNIVPKTEVSVRWKAPSSASGCVMFKLSFFSRFLVKKRLTNPQGAMVIERQNVWYMDDGSLQLELCPDVAGAVELPPAVLDECQACGEAKYEVWEAGGYASEGLKQVALYGITRGLEGELKKHSRHIRTIIKARGLWHPKVTGKTYAVFRVDRKHHLMTLVSMLGPSPDWLVGVSSLELCQKNGTWAREKVIDLYPYDAGVDAGISYEDNDSPNPEAQKIRKITSSWPDNPRSPFFDHSGTPMKPLAILTVRRQKEYEKSDCGSRSGGSGGRYSKDRPPKNRSKGKNKGKQGGFISASDPIMVLGNADSSGTHMYDNERSGAFHPADPVIDDGMHFVETPDNSGDALRPECATTLWSTYSQCSVTCGDGLRRRSRMYQNPTKAQRSECNRQLEETEMCRGVYPACNSIGQPIYPASFDDPMAERLGSPNGRDYDDDDDDENRPDDGFDGADKDYNKRCATTAWSNWSPCSVTCGHGGVRTRTRSYHYPRGIKVCKEVVKEEMECDGPVPECPDDGSADHLSRPECAVTPWSYWSPCSVSCGKGVSVRTRMYVDEILGTRSCNVQLLETADCNGTSPQCFFTEQTALETCLLAQAKGPCRGTYSRWFYDAETKSCMEFNYGGCKGNGNNFLTYNECTKKCQMTLAGAGSHNVGIQSHQNQHHQQPNAGFSSKKRMLMQQAMMKEKHMAMQKQNRRNNNNNHNDFDLNAGENNFSNPDLSWMDDVGNDGNYVTGMKMNPGSEDDRAAPPKSPGRDLYKMLGEMSYKQGGGHLFKSSMMSGGQQQNTRGNGNFEYLKSDAVTTTSQEVKNDNSQNYDGAKPGDCVVGPWNSWSTCSTTCGRGLRERKRTIQVHQWGDGKPCPSLSETEQCELPLCHYTTIISAENMSSTIYSLTASADRPPPDLKDLVDTRDVRGRVSSALACGDSHEARTGLWTFCGTQAVHPVASAPEENLSDEDGCLVGAWSSWSSCDATCGEGYRQRWRVVTATKPGLACGHSVEHRRCTRLPACPRPGDFPEAQRYNIV</sequence>
<dbReference type="PROSITE" id="PS51019">
    <property type="entry name" value="REELIN"/>
    <property type="match status" value="1"/>
</dbReference>
<dbReference type="GO" id="GO:0004867">
    <property type="term" value="F:serine-type endopeptidase inhibitor activity"/>
    <property type="evidence" value="ECO:0007669"/>
    <property type="project" value="InterPro"/>
</dbReference>
<evidence type="ECO:0000256" key="8">
    <source>
        <dbReference type="ARBA" id="ARBA00022889"/>
    </source>
</evidence>
<evidence type="ECO:0000256" key="4">
    <source>
        <dbReference type="ARBA" id="ARBA00022530"/>
    </source>
</evidence>
<dbReference type="InterPro" id="IPR009465">
    <property type="entry name" value="Spondin_N"/>
</dbReference>
<dbReference type="Proteomes" id="UP000678499">
    <property type="component" value="Unassembled WGS sequence"/>
</dbReference>
<dbReference type="Pfam" id="PF02014">
    <property type="entry name" value="Reeler"/>
    <property type="match status" value="1"/>
</dbReference>
<feature type="domain" description="Reelin" evidence="15">
    <location>
        <begin position="16"/>
        <end position="188"/>
    </location>
</feature>
<evidence type="ECO:0000256" key="3">
    <source>
        <dbReference type="ARBA" id="ARBA00022525"/>
    </source>
</evidence>
<dbReference type="PANTHER" id="PTHR11311">
    <property type="entry name" value="SPONDIN"/>
    <property type="match status" value="1"/>
</dbReference>
<evidence type="ECO:0000259" key="15">
    <source>
        <dbReference type="PROSITE" id="PS51019"/>
    </source>
</evidence>
<name>A0A7R9BWI1_9CRUS</name>
<feature type="region of interest" description="Disordered" evidence="12">
    <location>
        <begin position="859"/>
        <end position="878"/>
    </location>
</feature>
<keyword evidence="4" id="KW-0272">Extracellular matrix</keyword>
<dbReference type="InterPro" id="IPR051418">
    <property type="entry name" value="Spondin/Thrombospondin_T1"/>
</dbReference>
<feature type="compositionally biased region" description="Basic and acidic residues" evidence="12">
    <location>
        <begin position="866"/>
        <end position="878"/>
    </location>
</feature>
<keyword evidence="7" id="KW-0677">Repeat</keyword>
<dbReference type="Pfam" id="PF19028">
    <property type="entry name" value="TSP1_spondin"/>
    <property type="match status" value="1"/>
</dbReference>
<dbReference type="InterPro" id="IPR036383">
    <property type="entry name" value="TSP1_rpt_sf"/>
</dbReference>